<dbReference type="EMBL" id="JXBB01000002">
    <property type="protein sequence ID" value="OAR05311.1"/>
    <property type="molecule type" value="Genomic_DNA"/>
</dbReference>
<keyword evidence="1" id="KW-1133">Transmembrane helix</keyword>
<dbReference type="Proteomes" id="UP000244180">
    <property type="component" value="Unassembled WGS sequence"/>
</dbReference>
<dbReference type="AlphaFoldDB" id="A0A132MGZ4"/>
<dbReference type="PANTHER" id="PTHR35793">
    <property type="entry name" value="INNER MEMBRANE PROTEIN YJIG"/>
    <property type="match status" value="1"/>
</dbReference>
<evidence type="ECO:0000313" key="3">
    <source>
        <dbReference type="EMBL" id="MBT9281931.1"/>
    </source>
</evidence>
<evidence type="ECO:0000313" key="4">
    <source>
        <dbReference type="EMBL" id="OAR05311.1"/>
    </source>
</evidence>
<dbReference type="EMBL" id="PEBV01000002">
    <property type="protein sequence ID" value="PTQ54632.1"/>
    <property type="molecule type" value="Genomic_DNA"/>
</dbReference>
<evidence type="ECO:0000259" key="2">
    <source>
        <dbReference type="Pfam" id="PF07670"/>
    </source>
</evidence>
<protein>
    <submittedName>
        <fullName evidence="4 5">Spore maturation protein</fullName>
    </submittedName>
</protein>
<evidence type="ECO:0000313" key="6">
    <source>
        <dbReference type="Proteomes" id="UP000243024"/>
    </source>
</evidence>
<dbReference type="STRING" id="1484.SA87_08060"/>
<feature type="transmembrane region" description="Helical" evidence="1">
    <location>
        <begin position="49"/>
        <end position="73"/>
    </location>
</feature>
<keyword evidence="1" id="KW-0472">Membrane</keyword>
<dbReference type="Proteomes" id="UP000243024">
    <property type="component" value="Unassembled WGS sequence"/>
</dbReference>
<dbReference type="GO" id="GO:0005886">
    <property type="term" value="C:plasma membrane"/>
    <property type="evidence" value="ECO:0007669"/>
    <property type="project" value="TreeGrafter"/>
</dbReference>
<dbReference type="InterPro" id="IPR052549">
    <property type="entry name" value="SpmB"/>
</dbReference>
<reference evidence="3" key="3">
    <citation type="journal article" date="2021" name="Microbiology">
        <title>Metagenomic Analysis of the Microbial Community in the Underground Coal Fire Area (Kemerovo Region, Russia) Revealed Predominance of Thermophilic Members of the Phyla Deinococcus-thermus, Aquificae, and Firmicutes.</title>
        <authorList>
            <person name="Kadnikov V."/>
            <person name="Mardanov A.V."/>
            <person name="Beletsky A.V."/>
            <person name="Karnachuk O.V."/>
            <person name="Ravin N.V."/>
        </authorList>
    </citation>
    <scope>NUCLEOTIDE SEQUENCE</scope>
    <source>
        <strain evidence="3">RBS10-49</strain>
    </source>
</reference>
<organism evidence="4 6">
    <name type="scientific">Hydrogenibacillus schlegelii</name>
    <name type="common">Bacillus schlegelii</name>
    <dbReference type="NCBI Taxonomy" id="1484"/>
    <lineage>
        <taxon>Bacteria</taxon>
        <taxon>Bacillati</taxon>
        <taxon>Bacillota</taxon>
        <taxon>Bacilli</taxon>
        <taxon>Bacillales</taxon>
        <taxon>Bacillales Family X. Incertae Sedis</taxon>
        <taxon>Hydrogenibacillus</taxon>
    </lineage>
</organism>
<comment type="caution">
    <text evidence="4">The sequence shown here is derived from an EMBL/GenBank/DDBJ whole genome shotgun (WGS) entry which is preliminary data.</text>
</comment>
<evidence type="ECO:0000313" key="5">
    <source>
        <dbReference type="EMBL" id="PTQ54632.1"/>
    </source>
</evidence>
<accession>A0A132MGZ4</accession>
<name>A0A132MGZ4_HYDSH</name>
<gene>
    <name evidence="5" type="ORF">HSCHL_2223</name>
    <name evidence="3" type="ORF">KM312_04645</name>
    <name evidence="4" type="ORF">SA87_08060</name>
</gene>
<reference evidence="4 6" key="1">
    <citation type="submission" date="2015-09" db="EMBL/GenBank/DDBJ databases">
        <title>Draft genome sequence of Hydrogenibacillus schlegelii DSM 2000.</title>
        <authorList>
            <person name="Hemp J."/>
        </authorList>
    </citation>
    <scope>NUCLEOTIDE SEQUENCE [LARGE SCALE GENOMIC DNA]</scope>
    <source>
        <strain evidence="4 6">MA 48</strain>
    </source>
</reference>
<reference evidence="5 7" key="2">
    <citation type="submission" date="2017-08" db="EMBL/GenBank/DDBJ databases">
        <title>Burning lignite coal seam in the remote Altai Mountains harbors a hydrogen-driven thermophilic microbial community.</title>
        <authorList>
            <person name="Kadnikov V.V."/>
            <person name="Mardanov A.V."/>
            <person name="Ivasenko D."/>
            <person name="Beletsky A.V."/>
            <person name="Karnachuk O.V."/>
            <person name="Ravin N.V."/>
        </authorList>
    </citation>
    <scope>NUCLEOTIDE SEQUENCE [LARGE SCALE GENOMIC DNA]</scope>
    <source>
        <strain evidence="5">AL33</strain>
    </source>
</reference>
<evidence type="ECO:0000256" key="1">
    <source>
        <dbReference type="SAM" id="Phobius"/>
    </source>
</evidence>
<dbReference type="RefSeq" id="WP_066198218.1">
    <property type="nucleotide sequence ID" value="NZ_CBCSAS010000001.1"/>
</dbReference>
<dbReference type="PANTHER" id="PTHR35793:SF2">
    <property type="entry name" value="INNER MEMBRANE PROTEIN YJIG"/>
    <property type="match status" value="1"/>
</dbReference>
<sequence length="180" mass="19118">MFEALLRLSEGLIPALIAAVLAVGLIRRLPIYETFIDGAREGLVTTVDIVPHLIGMLVAVHMLQASGLLLALIQAGAPFFSAVGVPPEVVPLAFLRPLSGAASSAVMLKLFADHGPDSWLGRLASIMQGSTDTTLYILAVYFGAAGIRRFRYALWVGLIADLTGLAAALWVHRLFFGPAP</sequence>
<keyword evidence="1" id="KW-0812">Transmembrane</keyword>
<dbReference type="EMBL" id="JAHHQF010000046">
    <property type="protein sequence ID" value="MBT9281931.1"/>
    <property type="molecule type" value="Genomic_DNA"/>
</dbReference>
<evidence type="ECO:0000313" key="7">
    <source>
        <dbReference type="Proteomes" id="UP000244180"/>
    </source>
</evidence>
<proteinExistence type="predicted"/>
<dbReference type="Proteomes" id="UP000748108">
    <property type="component" value="Unassembled WGS sequence"/>
</dbReference>
<feature type="transmembrane region" description="Helical" evidence="1">
    <location>
        <begin position="12"/>
        <end position="29"/>
    </location>
</feature>
<dbReference type="OrthoDB" id="9805623at2"/>
<feature type="transmembrane region" description="Helical" evidence="1">
    <location>
        <begin position="152"/>
        <end position="171"/>
    </location>
</feature>
<dbReference type="Pfam" id="PF07670">
    <property type="entry name" value="Gate"/>
    <property type="match status" value="1"/>
</dbReference>
<keyword evidence="6" id="KW-1185">Reference proteome</keyword>
<dbReference type="InterPro" id="IPR011642">
    <property type="entry name" value="Gate_dom"/>
</dbReference>
<feature type="domain" description="Nucleoside transporter/FeoB GTPase Gate" evidence="2">
    <location>
        <begin position="49"/>
        <end position="147"/>
    </location>
</feature>